<organism evidence="1 2">
    <name type="scientific">Eggerthia catenaformis OT 569 = DSM 20559</name>
    <dbReference type="NCBI Taxonomy" id="999415"/>
    <lineage>
        <taxon>Bacteria</taxon>
        <taxon>Bacillati</taxon>
        <taxon>Bacillota</taxon>
        <taxon>Erysipelotrichia</taxon>
        <taxon>Erysipelotrichales</taxon>
        <taxon>Coprobacillaceae</taxon>
        <taxon>Eggerthia</taxon>
    </lineage>
</organism>
<comment type="caution">
    <text evidence="1">The sequence shown here is derived from an EMBL/GenBank/DDBJ whole genome shotgun (WGS) entry which is preliminary data.</text>
</comment>
<name>M2P890_9FIRM</name>
<protein>
    <submittedName>
        <fullName evidence="1">Uncharacterized protein</fullName>
    </submittedName>
</protein>
<dbReference type="EMBL" id="AGEJ01000018">
    <property type="protein sequence ID" value="EMD16537.1"/>
    <property type="molecule type" value="Genomic_DNA"/>
</dbReference>
<gene>
    <name evidence="1" type="ORF">HMPREF9943_01091</name>
</gene>
<reference evidence="1 2" key="1">
    <citation type="submission" date="2013-02" db="EMBL/GenBank/DDBJ databases">
        <title>The Genome Sequence of Lactobacillus catenaformis F0143.</title>
        <authorList>
            <consortium name="The Broad Institute Genome Sequencing Platform"/>
            <person name="Earl A."/>
            <person name="Ward D."/>
            <person name="Feldgarden M."/>
            <person name="Gevers D."/>
            <person name="Izard J."/>
            <person name="Blanton J.M."/>
            <person name="Mathney J."/>
            <person name="Dewhirst F.E."/>
            <person name="Young S.K."/>
            <person name="Zeng Q."/>
            <person name="Gargeya S."/>
            <person name="Fitzgerald M."/>
            <person name="Haas B."/>
            <person name="Abouelleil A."/>
            <person name="Alvarado L."/>
            <person name="Arachchi H.M."/>
            <person name="Berlin A."/>
            <person name="Chapman S.B."/>
            <person name="Gearin G."/>
            <person name="Goldberg J."/>
            <person name="Griggs A."/>
            <person name="Gujja S."/>
            <person name="Hansen M."/>
            <person name="Heiman D."/>
            <person name="Howarth C."/>
            <person name="Larimer J."/>
            <person name="Lui A."/>
            <person name="MacDonald P.J.P."/>
            <person name="McCowen C."/>
            <person name="Montmayeur A."/>
            <person name="Murphy C."/>
            <person name="Neiman D."/>
            <person name="Pearson M."/>
            <person name="Priest M."/>
            <person name="Roberts A."/>
            <person name="Saif S."/>
            <person name="Shea T."/>
            <person name="Sisk P."/>
            <person name="Stolte C."/>
            <person name="Sykes S."/>
            <person name="Wortman J."/>
            <person name="Nusbaum C."/>
            <person name="Birren B."/>
        </authorList>
    </citation>
    <scope>NUCLEOTIDE SEQUENCE [LARGE SCALE GENOMIC DNA]</scope>
    <source>
        <strain evidence="1 2">OT 569</strain>
    </source>
</reference>
<dbReference type="RefSeq" id="WP_004802888.1">
    <property type="nucleotide sequence ID" value="NZ_AUGJ01000002.1"/>
</dbReference>
<evidence type="ECO:0000313" key="1">
    <source>
        <dbReference type="EMBL" id="EMD16537.1"/>
    </source>
</evidence>
<sequence length="48" mass="5679">MHYLNHQEIIHSPYKSEFVYVINHYYSPVMTGNKILKTVEPVDTLIKS</sequence>
<dbReference type="AlphaFoldDB" id="M2P890"/>
<evidence type="ECO:0000313" key="2">
    <source>
        <dbReference type="Proteomes" id="UP000011758"/>
    </source>
</evidence>
<accession>M2P890</accession>
<dbReference type="Proteomes" id="UP000011758">
    <property type="component" value="Unassembled WGS sequence"/>
</dbReference>
<dbReference type="BioCyc" id="ECAT999415-HMP:GTTI-1117-MONOMER"/>
<dbReference type="STRING" id="999415.HMPREF9943_01091"/>
<proteinExistence type="predicted"/>
<keyword evidence="2" id="KW-1185">Reference proteome</keyword>